<protein>
    <recommendedName>
        <fullName evidence="4">CUB domain-containing protein</fullName>
    </recommendedName>
</protein>
<evidence type="ECO:0000256" key="1">
    <source>
        <dbReference type="ARBA" id="ARBA00023157"/>
    </source>
</evidence>
<dbReference type="SMART" id="SM00042">
    <property type="entry name" value="CUB"/>
    <property type="match status" value="1"/>
</dbReference>
<keyword evidence="1 2" id="KW-1015">Disulfide bond</keyword>
<dbReference type="InterPro" id="IPR036055">
    <property type="entry name" value="LDL_receptor-like_sf"/>
</dbReference>
<dbReference type="Gene3D" id="4.10.400.10">
    <property type="entry name" value="Low-density Lipoprotein Receptor"/>
    <property type="match status" value="1"/>
</dbReference>
<dbReference type="InterPro" id="IPR002172">
    <property type="entry name" value="LDrepeatLR_classA_rpt"/>
</dbReference>
<keyword evidence="6" id="KW-1185">Reference proteome</keyword>
<dbReference type="AlphaFoldDB" id="A0AAV2AAX3"/>
<dbReference type="Pfam" id="PF00057">
    <property type="entry name" value="Ldl_recept_a"/>
    <property type="match status" value="1"/>
</dbReference>
<dbReference type="PANTHER" id="PTHR24652">
    <property type="entry name" value="LOW-DENSITY LIPOPROTEIN RECEPTOR CLASS A DOMAIN-CONTAINING PROTEIN 2"/>
    <property type="match status" value="1"/>
</dbReference>
<proteinExistence type="predicted"/>
<dbReference type="InterPro" id="IPR042333">
    <property type="entry name" value="LRAD2/Mig-13-like"/>
</dbReference>
<feature type="transmembrane region" description="Helical" evidence="3">
    <location>
        <begin position="223"/>
        <end position="256"/>
    </location>
</feature>
<feature type="domain" description="CUB" evidence="4">
    <location>
        <begin position="42"/>
        <end position="164"/>
    </location>
</feature>
<dbReference type="Gene3D" id="2.60.120.290">
    <property type="entry name" value="Spermadhesin, CUB domain"/>
    <property type="match status" value="1"/>
</dbReference>
<dbReference type="SUPFAM" id="SSF49854">
    <property type="entry name" value="Spermadhesin, CUB domain"/>
    <property type="match status" value="1"/>
</dbReference>
<evidence type="ECO:0000313" key="5">
    <source>
        <dbReference type="EMBL" id="CAL1281120.1"/>
    </source>
</evidence>
<evidence type="ECO:0000256" key="2">
    <source>
        <dbReference type="PROSITE-ProRule" id="PRU00124"/>
    </source>
</evidence>
<dbReference type="CDD" id="cd00112">
    <property type="entry name" value="LDLa"/>
    <property type="match status" value="1"/>
</dbReference>
<name>A0AAV2AAX3_9ARAC</name>
<comment type="caution">
    <text evidence="2">Lacks conserved residue(s) required for the propagation of feature annotation.</text>
</comment>
<keyword evidence="3" id="KW-1133">Transmembrane helix</keyword>
<keyword evidence="3" id="KW-0812">Transmembrane</keyword>
<accession>A0AAV2AAX3</accession>
<evidence type="ECO:0000313" key="6">
    <source>
        <dbReference type="Proteomes" id="UP001497382"/>
    </source>
</evidence>
<dbReference type="InterPro" id="IPR000859">
    <property type="entry name" value="CUB_dom"/>
</dbReference>
<dbReference type="InterPro" id="IPR035914">
    <property type="entry name" value="Sperma_CUB_dom_sf"/>
</dbReference>
<dbReference type="SMART" id="SM00192">
    <property type="entry name" value="LDLa"/>
    <property type="match status" value="1"/>
</dbReference>
<dbReference type="SUPFAM" id="SSF57424">
    <property type="entry name" value="LDL receptor-like module"/>
    <property type="match status" value="1"/>
</dbReference>
<comment type="caution">
    <text evidence="5">The sequence shown here is derived from an EMBL/GenBank/DDBJ whole genome shotgun (WGS) entry which is preliminary data.</text>
</comment>
<dbReference type="PROSITE" id="PS50068">
    <property type="entry name" value="LDLRA_2"/>
    <property type="match status" value="1"/>
</dbReference>
<reference evidence="5 6" key="1">
    <citation type="submission" date="2024-04" db="EMBL/GenBank/DDBJ databases">
        <authorList>
            <person name="Rising A."/>
            <person name="Reimegard J."/>
            <person name="Sonavane S."/>
            <person name="Akerstrom W."/>
            <person name="Nylinder S."/>
            <person name="Hedman E."/>
            <person name="Kallberg Y."/>
        </authorList>
    </citation>
    <scope>NUCLEOTIDE SEQUENCE [LARGE SCALE GENOMIC DNA]</scope>
</reference>
<feature type="disulfide bond" evidence="2">
    <location>
        <begin position="181"/>
        <end position="199"/>
    </location>
</feature>
<evidence type="ECO:0000256" key="3">
    <source>
        <dbReference type="SAM" id="Phobius"/>
    </source>
</evidence>
<sequence length="352" mass="39032">MIVKTSQLLLPVVFLGTFGIQCAIAYRKYYVEDECTSPNKFQKVYFRLPSSGPDSVGELRPNRFGTYSRMGRNCLIKLVPPEGYGVIITVLRVDFRNHEGCKDYIKISFDQGENEEAGDRLCGLQELGVNGKTYFSDGELRLLYHTSEGGMGFSNGFRLIFTVTRLDTDPNACTAPDQFKCDNTRCIWSGVTCDGINNCGDGSDEISTQHPHCRTYQQIYKNFLFRLAGVTPVAITAVVLGITSFVSILVIMCICCCRSESDKAAKLPLVESFPYRPNAPYTPLPGYSPLPGYTYGSMGPASSPLQPVHSPNVQASAPESHNTCPNYSMPPGIPYVQQKVEIRYDRPPPYRA</sequence>
<organism evidence="5 6">
    <name type="scientific">Larinioides sclopetarius</name>
    <dbReference type="NCBI Taxonomy" id="280406"/>
    <lineage>
        <taxon>Eukaryota</taxon>
        <taxon>Metazoa</taxon>
        <taxon>Ecdysozoa</taxon>
        <taxon>Arthropoda</taxon>
        <taxon>Chelicerata</taxon>
        <taxon>Arachnida</taxon>
        <taxon>Araneae</taxon>
        <taxon>Araneomorphae</taxon>
        <taxon>Entelegynae</taxon>
        <taxon>Araneoidea</taxon>
        <taxon>Araneidae</taxon>
        <taxon>Larinioides</taxon>
    </lineage>
</organism>
<dbReference type="Proteomes" id="UP001497382">
    <property type="component" value="Unassembled WGS sequence"/>
</dbReference>
<keyword evidence="3" id="KW-0472">Membrane</keyword>
<dbReference type="EMBL" id="CAXIEN010000140">
    <property type="protein sequence ID" value="CAL1281120.1"/>
    <property type="molecule type" value="Genomic_DNA"/>
</dbReference>
<evidence type="ECO:0000259" key="4">
    <source>
        <dbReference type="SMART" id="SM00042"/>
    </source>
</evidence>
<gene>
    <name evidence="5" type="ORF">LARSCL_LOCUS11379</name>
</gene>